<keyword evidence="2 7" id="KW-0813">Transport</keyword>
<dbReference type="PROSITE" id="PS50928">
    <property type="entry name" value="ABC_TM1"/>
    <property type="match status" value="1"/>
</dbReference>
<evidence type="ECO:0000256" key="2">
    <source>
        <dbReference type="ARBA" id="ARBA00022448"/>
    </source>
</evidence>
<keyword evidence="5 7" id="KW-1133">Transmembrane helix</keyword>
<dbReference type="PANTHER" id="PTHR43744">
    <property type="entry name" value="ABC TRANSPORTER PERMEASE PROTEIN MG189-RELATED-RELATED"/>
    <property type="match status" value="1"/>
</dbReference>
<feature type="transmembrane region" description="Helical" evidence="7">
    <location>
        <begin position="27"/>
        <end position="52"/>
    </location>
</feature>
<dbReference type="EMBL" id="VXPY01000071">
    <property type="protein sequence ID" value="MYD90660.1"/>
    <property type="molecule type" value="Genomic_DNA"/>
</dbReference>
<organism evidence="9">
    <name type="scientific">Caldilineaceae bacterium SB0662_bin_9</name>
    <dbReference type="NCBI Taxonomy" id="2605258"/>
    <lineage>
        <taxon>Bacteria</taxon>
        <taxon>Bacillati</taxon>
        <taxon>Chloroflexota</taxon>
        <taxon>Caldilineae</taxon>
        <taxon>Caldilineales</taxon>
        <taxon>Caldilineaceae</taxon>
    </lineage>
</organism>
<comment type="similarity">
    <text evidence="7">Belongs to the binding-protein-dependent transport system permease family.</text>
</comment>
<comment type="caution">
    <text evidence="9">The sequence shown here is derived from an EMBL/GenBank/DDBJ whole genome shotgun (WGS) entry which is preliminary data.</text>
</comment>
<gene>
    <name evidence="9" type="ORF">F4Y08_10055</name>
</gene>
<feature type="transmembrane region" description="Helical" evidence="7">
    <location>
        <begin position="267"/>
        <end position="288"/>
    </location>
</feature>
<evidence type="ECO:0000256" key="3">
    <source>
        <dbReference type="ARBA" id="ARBA00022475"/>
    </source>
</evidence>
<evidence type="ECO:0000256" key="5">
    <source>
        <dbReference type="ARBA" id="ARBA00022989"/>
    </source>
</evidence>
<evidence type="ECO:0000256" key="7">
    <source>
        <dbReference type="RuleBase" id="RU363032"/>
    </source>
</evidence>
<dbReference type="AlphaFoldDB" id="A0A6B1DSE6"/>
<keyword evidence="3" id="KW-1003">Cell membrane</keyword>
<dbReference type="SUPFAM" id="SSF161098">
    <property type="entry name" value="MetI-like"/>
    <property type="match status" value="1"/>
</dbReference>
<dbReference type="PANTHER" id="PTHR43744:SF6">
    <property type="entry name" value="ABC TRANSPORTER PERMEASE PROTEIN YESQ-RELATED"/>
    <property type="match status" value="1"/>
</dbReference>
<dbReference type="GO" id="GO:0005886">
    <property type="term" value="C:plasma membrane"/>
    <property type="evidence" value="ECO:0007669"/>
    <property type="project" value="UniProtKB-SubCell"/>
</dbReference>
<protein>
    <submittedName>
        <fullName evidence="9">Carbohydrate ABC transporter permease</fullName>
    </submittedName>
</protein>
<comment type="subcellular location">
    <subcellularLocation>
        <location evidence="1 7">Cell membrane</location>
        <topology evidence="1 7">Multi-pass membrane protein</topology>
    </subcellularLocation>
</comment>
<keyword evidence="6 7" id="KW-0472">Membrane</keyword>
<keyword evidence="4 7" id="KW-0812">Transmembrane</keyword>
<feature type="domain" description="ABC transmembrane type-1" evidence="8">
    <location>
        <begin position="93"/>
        <end position="283"/>
    </location>
</feature>
<dbReference type="Gene3D" id="1.10.3720.10">
    <property type="entry name" value="MetI-like"/>
    <property type="match status" value="1"/>
</dbReference>
<feature type="transmembrane region" description="Helical" evidence="7">
    <location>
        <begin position="125"/>
        <end position="143"/>
    </location>
</feature>
<sequence length="298" mass="34005">MAENTAAIPDSVSLPIRHSRHINVGVILWRVLLYLVVLWGAVIFAIPFYWMIRTAVMPPYQVNLFPPEWIPDSINFVNFRSPFVGPFPFARWFGNSAIVSVLSSLGVVLSASFVGFGFARLRFPFRNLLFIVVLSTMMLPEHIKLIPTYLLFVKLGWINTVLPLIVPNWFAPPFHVFLMRQFFMTIPQEMDDAAKIDGCGWLGIYGRIHIPLSLPVMGVSAIYQFTFTWNDFLHPLVYLQQVDKYTVALGLRLFEGYMRSNIQDMMASALIAVMPTIIIFFIAQRYFIQGIVMTGVKG</sequence>
<name>A0A6B1DSE6_9CHLR</name>
<dbReference type="InterPro" id="IPR000515">
    <property type="entry name" value="MetI-like"/>
</dbReference>
<feature type="transmembrane region" description="Helical" evidence="7">
    <location>
        <begin position="97"/>
        <end position="118"/>
    </location>
</feature>
<dbReference type="Pfam" id="PF00528">
    <property type="entry name" value="BPD_transp_1"/>
    <property type="match status" value="1"/>
</dbReference>
<evidence type="ECO:0000313" key="9">
    <source>
        <dbReference type="EMBL" id="MYD90660.1"/>
    </source>
</evidence>
<evidence type="ECO:0000256" key="6">
    <source>
        <dbReference type="ARBA" id="ARBA00023136"/>
    </source>
</evidence>
<feature type="transmembrane region" description="Helical" evidence="7">
    <location>
        <begin position="149"/>
        <end position="171"/>
    </location>
</feature>
<evidence type="ECO:0000256" key="4">
    <source>
        <dbReference type="ARBA" id="ARBA00022692"/>
    </source>
</evidence>
<reference evidence="9" key="1">
    <citation type="submission" date="2019-09" db="EMBL/GenBank/DDBJ databases">
        <title>Characterisation of the sponge microbiome using genome-centric metagenomics.</title>
        <authorList>
            <person name="Engelberts J.P."/>
            <person name="Robbins S.J."/>
            <person name="De Goeij J.M."/>
            <person name="Aranda M."/>
            <person name="Bell S.C."/>
            <person name="Webster N.S."/>
        </authorList>
    </citation>
    <scope>NUCLEOTIDE SEQUENCE</scope>
    <source>
        <strain evidence="9">SB0662_bin_9</strain>
    </source>
</reference>
<accession>A0A6B1DSE6</accession>
<dbReference type="InterPro" id="IPR035906">
    <property type="entry name" value="MetI-like_sf"/>
</dbReference>
<dbReference type="GO" id="GO:0055085">
    <property type="term" value="P:transmembrane transport"/>
    <property type="evidence" value="ECO:0007669"/>
    <property type="project" value="InterPro"/>
</dbReference>
<evidence type="ECO:0000256" key="1">
    <source>
        <dbReference type="ARBA" id="ARBA00004651"/>
    </source>
</evidence>
<dbReference type="CDD" id="cd06261">
    <property type="entry name" value="TM_PBP2"/>
    <property type="match status" value="1"/>
</dbReference>
<proteinExistence type="inferred from homology"/>
<evidence type="ECO:0000259" key="8">
    <source>
        <dbReference type="PROSITE" id="PS50928"/>
    </source>
</evidence>